<organism evidence="1 4">
    <name type="scientific">Aeromonas hydrophila</name>
    <dbReference type="NCBI Taxonomy" id="644"/>
    <lineage>
        <taxon>Bacteria</taxon>
        <taxon>Pseudomonadati</taxon>
        <taxon>Pseudomonadota</taxon>
        <taxon>Gammaproteobacteria</taxon>
        <taxon>Aeromonadales</taxon>
        <taxon>Aeromonadaceae</taxon>
        <taxon>Aeromonas</taxon>
    </lineage>
</organism>
<comment type="caution">
    <text evidence="1">The sequence shown here is derived from an EMBL/GenBank/DDBJ whole genome shotgun (WGS) entry which is preliminary data.</text>
</comment>
<dbReference type="Proteomes" id="UP000253075">
    <property type="component" value="Unassembled WGS sequence"/>
</dbReference>
<evidence type="ECO:0000313" key="4">
    <source>
        <dbReference type="Proteomes" id="UP000859505"/>
    </source>
</evidence>
<sequence>MDKHRRRVTLGLLSTPLVATLAGCNSSNDSQGSAGDFRTTLTDRLSAELHDEQTARQLAPFIEEACFNMTPSRVAIDQAHCVIAFAFGNRPNASGNPDELAEPGPMNEALAACCAALYRQKPVPMYVQWEIARFLDSARYPDIPARDVISIEPYWDDEGKLVYLSTDGVVEAIVRDYAGGEAAALGTAAVIGHRDHVKRCIITCRARKVASHAPEGIELPVWYDEQSDQPWTRRRDLYVLQDMSVQLLGIAQANIAQAYPNG</sequence>
<dbReference type="PROSITE" id="PS51257">
    <property type="entry name" value="PROKAR_LIPOPROTEIN"/>
    <property type="match status" value="1"/>
</dbReference>
<reference evidence="1" key="5">
    <citation type="submission" date="2020-01" db="EMBL/GenBank/DDBJ databases">
        <authorList>
            <consortium name="NCBI Pathogen Detection Project"/>
        </authorList>
    </citation>
    <scope>NUCLEOTIDE SEQUENCE</scope>
    <source>
        <strain evidence="1">OLC2673_Aeromonas</strain>
    </source>
</reference>
<accession>A0AAD3YLE5</accession>
<dbReference type="Proteomes" id="UP000859505">
    <property type="component" value="Unassembled WGS sequence"/>
</dbReference>
<dbReference type="EMBL" id="DACTUL010000026">
    <property type="protein sequence ID" value="HAT6345291.1"/>
    <property type="molecule type" value="Genomic_DNA"/>
</dbReference>
<reference evidence="2 3" key="2">
    <citation type="journal article" date="2018" name="PLoS ONE">
        <title>Phenotypic characterization and whole genome analysis of extended-spectrum beta-lactamase-producing bacteria isolated from dogs in Germany.</title>
        <authorList>
            <person name="Boehmer T."/>
            <person name="Vogler A.J."/>
            <person name="Thomas A."/>
            <person name="Sauer S."/>
            <person name="Hergenroether M."/>
            <person name="Straubinger R.K."/>
            <person name="Birdsell D."/>
            <person name="Keim P."/>
            <person name="Sahl J.W."/>
            <person name="Williamson C.H."/>
            <person name="Riehm J.M."/>
        </authorList>
    </citation>
    <scope>NUCLEOTIDE SEQUENCE [LARGE SCALE GENOMIC DNA]</scope>
    <source>
        <strain evidence="2 3">AFG_SD03_1510_Ahy_093</strain>
    </source>
</reference>
<evidence type="ECO:0000313" key="1">
    <source>
        <dbReference type="EMBL" id="HAT6345291.1"/>
    </source>
</evidence>
<reference evidence="2" key="4">
    <citation type="submission" date="2018-02" db="EMBL/GenBank/DDBJ databases">
        <authorList>
            <person name="Williamson C."/>
        </authorList>
    </citation>
    <scope>NUCLEOTIDE SEQUENCE</scope>
    <source>
        <strain evidence="2">AFG_SD03_1510_Ahy_093</strain>
    </source>
</reference>
<dbReference type="AlphaFoldDB" id="A0AAD3YLE5"/>
<name>A0AAD3YLE5_AERHY</name>
<protein>
    <recommendedName>
        <fullName evidence="5">Lipoprotein</fullName>
    </recommendedName>
</protein>
<gene>
    <name evidence="2" type="ORF">C6C11_06425</name>
    <name evidence="1" type="ORF">JAJ28_003056</name>
</gene>
<dbReference type="EMBL" id="PUTQ01000007">
    <property type="protein sequence ID" value="RCF51071.1"/>
    <property type="molecule type" value="Genomic_DNA"/>
</dbReference>
<proteinExistence type="predicted"/>
<evidence type="ECO:0000313" key="3">
    <source>
        <dbReference type="Proteomes" id="UP000253075"/>
    </source>
</evidence>
<dbReference type="RefSeq" id="WP_101149032.1">
    <property type="nucleotide sequence ID" value="NZ_AP022206.1"/>
</dbReference>
<reference evidence="1" key="1">
    <citation type="journal article" date="2018" name="Genome Biol.">
        <title>SKESA: strategic k-mer extension for scrupulous assemblies.</title>
        <authorList>
            <person name="Souvorov A."/>
            <person name="Agarwala R."/>
            <person name="Lipman D.J."/>
        </authorList>
    </citation>
    <scope>NUCLEOTIDE SEQUENCE</scope>
    <source>
        <strain evidence="1">OLC2673_Aeromonas</strain>
    </source>
</reference>
<reference evidence="3" key="3">
    <citation type="submission" date="2018-02" db="EMBL/GenBank/DDBJ databases">
        <title>Phenotypic characterization and whole genome analysis of multidrug-resistant, extended-spectrum beta-lactamase-producing bacteria isolated from dogs in Germany.</title>
        <authorList>
            <person name="Williamson C."/>
        </authorList>
    </citation>
    <scope>NUCLEOTIDE SEQUENCE [LARGE SCALE GENOMIC DNA]</scope>
    <source>
        <strain evidence="3">AFG_SD03_1510_Ahy_093</strain>
    </source>
</reference>
<evidence type="ECO:0008006" key="5">
    <source>
        <dbReference type="Google" id="ProtNLM"/>
    </source>
</evidence>
<evidence type="ECO:0000313" key="2">
    <source>
        <dbReference type="EMBL" id="RCF51071.1"/>
    </source>
</evidence>